<dbReference type="EC" id="5.6.2.4" evidence="11"/>
<comment type="similarity">
    <text evidence="1 11">Belongs to the helicase family. UvrD subfamily.</text>
</comment>
<dbReference type="PANTHER" id="PTHR11070:SF2">
    <property type="entry name" value="ATP-DEPENDENT DNA HELICASE SRS2"/>
    <property type="match status" value="1"/>
</dbReference>
<protein>
    <recommendedName>
        <fullName evidence="11">ATP-dependent DNA helicase</fullName>
        <ecNumber evidence="11">5.6.2.4</ecNumber>
    </recommendedName>
</protein>
<keyword evidence="2 10" id="KW-0547">Nucleotide-binding</keyword>
<sequence>MDLKNLLNKEQYEAVTTVEGPLLILAGAGSGKTRVLTYRIAHMIEDLNIYPSKILAITFTNKAAGEMKDRIRKLVGDEVDSMWVSTFHSSCVRILRREIDKLGYNRNFAIYDSYDQKVLIKQCMKELNMDDSITDKEIINRISRQKDNLISQDRFKKENEGNFRMNKIADVYVMYQKKLKENNALDFDDLIFKTVQLFKEHPDVLEFYQRKFKYIMVDEYQDTNKSQYEFVRLLAQVEKNICVVGDDDQCIYAWRGADIENILNFENDYINSKIIKLEQNYRSKANILKAANDVISNNFHRKQKVLKTTNDSGDKIKLYRATTDIDEGRYIASRIKEILNIDKDKHYRDFAVLYRKNVQSRVFEDIFMKSNIPYRIIGGLKFYDRKEIKDILAYLKFINNPLDNVSLRRIINVPKRNIGEATVQKIQSFADSMDESIYNALLDIDKSMNLTQRSINSIKKFVSLINSFIKSRDKISVSELIKEVLNTTGYLEELKHSKEPDTISRIENLKELVSAAVEFEVTSEDTSLSAFLEKVTLVSDIDNFDNNADSVVLMTVHSAKGLEFPVVFMVGMENGIFPGIQSLDNPKEMEESRRLCYVGITRAKENIYMTFADTRRVFGKMVSYKQSDFIDEISGELKEYDDFRKSDINNFINKSLSKNIFSYGKKGILNNIPSKRESISVDNIPQGNYLKPENIKEGIKVKHKKFGVGTIVSISKKDEDIKLTIVFDNMGIKNLMYGVVPLEAV</sequence>
<evidence type="ECO:0000259" key="12">
    <source>
        <dbReference type="PROSITE" id="PS51198"/>
    </source>
</evidence>
<dbReference type="NCBIfam" id="TIGR01073">
    <property type="entry name" value="pcrA"/>
    <property type="match status" value="1"/>
</dbReference>
<dbReference type="AlphaFoldDB" id="A0A1L5FCP1"/>
<keyword evidence="4 10" id="KW-0347">Helicase</keyword>
<gene>
    <name evidence="14" type="ORF">BS101_19695</name>
</gene>
<dbReference type="GO" id="GO:0005524">
    <property type="term" value="F:ATP binding"/>
    <property type="evidence" value="ECO:0007669"/>
    <property type="project" value="UniProtKB-UniRule"/>
</dbReference>
<evidence type="ECO:0000256" key="7">
    <source>
        <dbReference type="ARBA" id="ARBA00023235"/>
    </source>
</evidence>
<evidence type="ECO:0000256" key="4">
    <source>
        <dbReference type="ARBA" id="ARBA00022806"/>
    </source>
</evidence>
<evidence type="ECO:0000256" key="2">
    <source>
        <dbReference type="ARBA" id="ARBA00022741"/>
    </source>
</evidence>
<dbReference type="Gene3D" id="1.10.486.10">
    <property type="entry name" value="PCRA, domain 4"/>
    <property type="match status" value="1"/>
</dbReference>
<dbReference type="GO" id="GO:0000725">
    <property type="term" value="P:recombinational repair"/>
    <property type="evidence" value="ECO:0007669"/>
    <property type="project" value="TreeGrafter"/>
</dbReference>
<comment type="catalytic activity">
    <reaction evidence="9 11">
        <text>ATP + H2O = ADP + phosphate + H(+)</text>
        <dbReference type="Rhea" id="RHEA:13065"/>
        <dbReference type="ChEBI" id="CHEBI:15377"/>
        <dbReference type="ChEBI" id="CHEBI:15378"/>
        <dbReference type="ChEBI" id="CHEBI:30616"/>
        <dbReference type="ChEBI" id="CHEBI:43474"/>
        <dbReference type="ChEBI" id="CHEBI:456216"/>
        <dbReference type="EC" id="5.6.2.4"/>
    </reaction>
</comment>
<dbReference type="EMBL" id="CP018335">
    <property type="protein sequence ID" value="APM40771.1"/>
    <property type="molecule type" value="Genomic_DNA"/>
</dbReference>
<evidence type="ECO:0000256" key="6">
    <source>
        <dbReference type="ARBA" id="ARBA00023125"/>
    </source>
</evidence>
<dbReference type="GO" id="GO:0005829">
    <property type="term" value="C:cytosol"/>
    <property type="evidence" value="ECO:0007669"/>
    <property type="project" value="TreeGrafter"/>
</dbReference>
<dbReference type="InterPro" id="IPR014016">
    <property type="entry name" value="UvrD-like_ATP-bd"/>
</dbReference>
<keyword evidence="5 10" id="KW-0067">ATP-binding</keyword>
<dbReference type="GO" id="GO:0016887">
    <property type="term" value="F:ATP hydrolysis activity"/>
    <property type="evidence" value="ECO:0007669"/>
    <property type="project" value="RHEA"/>
</dbReference>
<name>A0A1L5FCP1_CLOKL</name>
<dbReference type="CDD" id="cd18807">
    <property type="entry name" value="SF1_C_UvrD"/>
    <property type="match status" value="1"/>
</dbReference>
<evidence type="ECO:0000256" key="11">
    <source>
        <dbReference type="RuleBase" id="RU364053"/>
    </source>
</evidence>
<evidence type="ECO:0000256" key="8">
    <source>
        <dbReference type="ARBA" id="ARBA00034617"/>
    </source>
</evidence>
<dbReference type="CDD" id="cd17932">
    <property type="entry name" value="DEXQc_UvrD"/>
    <property type="match status" value="1"/>
</dbReference>
<reference evidence="14 15" key="1">
    <citation type="submission" date="2016-12" db="EMBL/GenBank/DDBJ databases">
        <title>Complete genome sequence of Clostridium kluyveri JZZ isolated from the pit mud of a Chinese flavor liquor-making factory.</title>
        <authorList>
            <person name="Wang Y."/>
        </authorList>
    </citation>
    <scope>NUCLEOTIDE SEQUENCE [LARGE SCALE GENOMIC DNA]</scope>
    <source>
        <strain evidence="14 15">JZZ</strain>
    </source>
</reference>
<dbReference type="GO" id="GO:0033202">
    <property type="term" value="C:DNA helicase complex"/>
    <property type="evidence" value="ECO:0007669"/>
    <property type="project" value="TreeGrafter"/>
</dbReference>
<evidence type="ECO:0000256" key="3">
    <source>
        <dbReference type="ARBA" id="ARBA00022801"/>
    </source>
</evidence>
<dbReference type="Gene3D" id="3.40.50.300">
    <property type="entry name" value="P-loop containing nucleotide triphosphate hydrolases"/>
    <property type="match status" value="2"/>
</dbReference>
<dbReference type="FunFam" id="1.10.486.10:FF:000003">
    <property type="entry name" value="ATP-dependent DNA helicase"/>
    <property type="match status" value="1"/>
</dbReference>
<dbReference type="Pfam" id="PF21196">
    <property type="entry name" value="PcrA_UvrD_tudor"/>
    <property type="match status" value="1"/>
</dbReference>
<dbReference type="SUPFAM" id="SSF52540">
    <property type="entry name" value="P-loop containing nucleoside triphosphate hydrolases"/>
    <property type="match status" value="1"/>
</dbReference>
<evidence type="ECO:0000313" key="14">
    <source>
        <dbReference type="EMBL" id="APM40771.1"/>
    </source>
</evidence>
<feature type="binding site" evidence="10">
    <location>
        <begin position="26"/>
        <end position="33"/>
    </location>
    <ligand>
        <name>ATP</name>
        <dbReference type="ChEBI" id="CHEBI:30616"/>
    </ligand>
</feature>
<dbReference type="Gene3D" id="1.10.10.160">
    <property type="match status" value="1"/>
</dbReference>
<evidence type="ECO:0000256" key="10">
    <source>
        <dbReference type="PROSITE-ProRule" id="PRU00560"/>
    </source>
</evidence>
<accession>A0A1L5FCP1</accession>
<dbReference type="InterPro" id="IPR013986">
    <property type="entry name" value="DExx_box_DNA_helicase_dom_sf"/>
</dbReference>
<dbReference type="PROSITE" id="PS51198">
    <property type="entry name" value="UVRD_HELICASE_ATP_BIND"/>
    <property type="match status" value="1"/>
</dbReference>
<feature type="domain" description="UvrD-like helicase C-terminal" evidence="13">
    <location>
        <begin position="285"/>
        <end position="561"/>
    </location>
</feature>
<organism evidence="14 15">
    <name type="scientific">Clostridium kluyveri</name>
    <dbReference type="NCBI Taxonomy" id="1534"/>
    <lineage>
        <taxon>Bacteria</taxon>
        <taxon>Bacillati</taxon>
        <taxon>Bacillota</taxon>
        <taxon>Clostridia</taxon>
        <taxon>Eubacteriales</taxon>
        <taxon>Clostridiaceae</taxon>
        <taxon>Clostridium</taxon>
    </lineage>
</organism>
<dbReference type="Pfam" id="PF00580">
    <property type="entry name" value="UvrD-helicase"/>
    <property type="match status" value="1"/>
</dbReference>
<dbReference type="PROSITE" id="PS51217">
    <property type="entry name" value="UVRD_HELICASE_CTER"/>
    <property type="match status" value="1"/>
</dbReference>
<dbReference type="Pfam" id="PF13361">
    <property type="entry name" value="UvrD_C"/>
    <property type="match status" value="1"/>
</dbReference>
<feature type="domain" description="UvrD-like helicase ATP-binding" evidence="12">
    <location>
        <begin position="5"/>
        <end position="284"/>
    </location>
</feature>
<dbReference type="PANTHER" id="PTHR11070">
    <property type="entry name" value="UVRD / RECB / PCRA DNA HELICASE FAMILY MEMBER"/>
    <property type="match status" value="1"/>
</dbReference>
<dbReference type="GO" id="GO:0006260">
    <property type="term" value="P:DNA replication"/>
    <property type="evidence" value="ECO:0007669"/>
    <property type="project" value="InterPro"/>
</dbReference>
<keyword evidence="6 11" id="KW-0238">DNA-binding</keyword>
<dbReference type="Proteomes" id="UP000184604">
    <property type="component" value="Chromosome"/>
</dbReference>
<dbReference type="GO" id="GO:0003677">
    <property type="term" value="F:DNA binding"/>
    <property type="evidence" value="ECO:0007669"/>
    <property type="project" value="UniProtKB-KW"/>
</dbReference>
<dbReference type="InterPro" id="IPR027417">
    <property type="entry name" value="P-loop_NTPase"/>
</dbReference>
<evidence type="ECO:0000313" key="15">
    <source>
        <dbReference type="Proteomes" id="UP000184604"/>
    </source>
</evidence>
<keyword evidence="7" id="KW-0413">Isomerase</keyword>
<evidence type="ECO:0000259" key="13">
    <source>
        <dbReference type="PROSITE" id="PS51217"/>
    </source>
</evidence>
<proteinExistence type="inferred from homology"/>
<dbReference type="OrthoDB" id="9810135at2"/>
<dbReference type="InterPro" id="IPR005751">
    <property type="entry name" value="ATP-dep_DNA_helicase_PcrA"/>
</dbReference>
<keyword evidence="3 10" id="KW-0378">Hydrolase</keyword>
<dbReference type="RefSeq" id="WP_073540332.1">
    <property type="nucleotide sequence ID" value="NZ_CP018335.1"/>
</dbReference>
<dbReference type="InterPro" id="IPR000212">
    <property type="entry name" value="DNA_helicase_UvrD/REP"/>
</dbReference>
<evidence type="ECO:0000256" key="9">
    <source>
        <dbReference type="ARBA" id="ARBA00048988"/>
    </source>
</evidence>
<dbReference type="GO" id="GO:0043138">
    <property type="term" value="F:3'-5' DNA helicase activity"/>
    <property type="evidence" value="ECO:0007669"/>
    <property type="project" value="UniProtKB-EC"/>
</dbReference>
<evidence type="ECO:0000256" key="1">
    <source>
        <dbReference type="ARBA" id="ARBA00009922"/>
    </source>
</evidence>
<evidence type="ECO:0000256" key="5">
    <source>
        <dbReference type="ARBA" id="ARBA00022840"/>
    </source>
</evidence>
<dbReference type="InterPro" id="IPR014017">
    <property type="entry name" value="DNA_helicase_UvrD-like_C"/>
</dbReference>
<comment type="catalytic activity">
    <reaction evidence="8">
        <text>Couples ATP hydrolysis with the unwinding of duplex DNA by translocating in the 3'-5' direction.</text>
        <dbReference type="EC" id="5.6.2.4"/>
    </reaction>
</comment>